<dbReference type="InterPro" id="IPR011333">
    <property type="entry name" value="SKP1/BTB/POZ_sf"/>
</dbReference>
<dbReference type="GO" id="GO:0048512">
    <property type="term" value="P:circadian behavior"/>
    <property type="evidence" value="ECO:0007669"/>
    <property type="project" value="TreeGrafter"/>
</dbReference>
<dbReference type="SMART" id="SM00225">
    <property type="entry name" value="BTB"/>
    <property type="match status" value="1"/>
</dbReference>
<keyword evidence="3" id="KW-1185">Reference proteome</keyword>
<dbReference type="PROSITE" id="PS50097">
    <property type="entry name" value="BTB"/>
    <property type="match status" value="1"/>
</dbReference>
<protein>
    <recommendedName>
        <fullName evidence="1">BTB domain-containing protein</fullName>
    </recommendedName>
</protein>
<dbReference type="Pfam" id="PF00651">
    <property type="entry name" value="BTB"/>
    <property type="match status" value="1"/>
</dbReference>
<comment type="caution">
    <text evidence="2">The sequence shown here is derived from an EMBL/GenBank/DDBJ whole genome shotgun (WGS) entry which is preliminary data.</text>
</comment>
<evidence type="ECO:0000313" key="2">
    <source>
        <dbReference type="EMBL" id="KAJ3664672.1"/>
    </source>
</evidence>
<dbReference type="Gene3D" id="3.30.710.10">
    <property type="entry name" value="Potassium Channel Kv1.1, Chain A"/>
    <property type="match status" value="1"/>
</dbReference>
<dbReference type="SMART" id="SM00875">
    <property type="entry name" value="BACK"/>
    <property type="match status" value="1"/>
</dbReference>
<dbReference type="GO" id="GO:0005737">
    <property type="term" value="C:cytoplasm"/>
    <property type="evidence" value="ECO:0007669"/>
    <property type="project" value="TreeGrafter"/>
</dbReference>
<name>A0AA38MR33_9CUCU</name>
<sequence>MANEEEEFLENSKRLETTSFASKLCKDISSLYLKKTFSDVCFIVEDKKLYAHRNILAVRSRYFENLLSGGLEELKQEDITIKNVPLKAFKMLLRYIYTDEILVTTSNTELVSQVFALSCLYSMQDLQDVIISKLKPIDLNNVHRILNMAHLHEKAELKKACYSFLEENPSEFLSGRFCDLTQESLVGLMQNDNFCASEIDIFRTIAKWVTKNKNGDNSMFQYVRLGRLSIDEILGEVWPMDVFTEKELLDAIAEIRGIFPRKTTQRGVIVPNENVASCDRGGEVLCQPAEESGEIWHKIKADHNIVIKLPKPTVINHIHMKLQTTDDRHYSYYVETSLDEAKWEKIVDYRQYPCRSVQDLFFEDVATRYIRVVGTHGKETDNFRLSSLEAYYKGIIPSTINNLIRPISNIATEEHGAVVVQGSNRAYLLNGNTTKYTPHTGYTYHEMRSLDCIVIQLAQPFVVSSMKLLLWDLDDRSYKYFIETSVNNVTWEIVSDRRNENCKSWQDIRFDERPVVFIRITGTANTDFNNTAFHCVHFECPSRDCNEG</sequence>
<dbReference type="SUPFAM" id="SSF54695">
    <property type="entry name" value="POZ domain"/>
    <property type="match status" value="1"/>
</dbReference>
<dbReference type="PANTHER" id="PTHR46306:SF1">
    <property type="entry name" value="BTB_POZ DOMAIN-CONTAINING PROTEIN 9"/>
    <property type="match status" value="1"/>
</dbReference>
<organism evidence="2 3">
    <name type="scientific">Zophobas morio</name>
    <dbReference type="NCBI Taxonomy" id="2755281"/>
    <lineage>
        <taxon>Eukaryota</taxon>
        <taxon>Metazoa</taxon>
        <taxon>Ecdysozoa</taxon>
        <taxon>Arthropoda</taxon>
        <taxon>Hexapoda</taxon>
        <taxon>Insecta</taxon>
        <taxon>Pterygota</taxon>
        <taxon>Neoptera</taxon>
        <taxon>Endopterygota</taxon>
        <taxon>Coleoptera</taxon>
        <taxon>Polyphaga</taxon>
        <taxon>Cucujiformia</taxon>
        <taxon>Tenebrionidae</taxon>
        <taxon>Zophobas</taxon>
    </lineage>
</organism>
<dbReference type="Pfam" id="PF00754">
    <property type="entry name" value="F5_F8_type_C"/>
    <property type="match status" value="1"/>
</dbReference>
<dbReference type="InterPro" id="IPR052407">
    <property type="entry name" value="BTB_POZ_domain_cont_9"/>
</dbReference>
<dbReference type="Pfam" id="PF07707">
    <property type="entry name" value="BACK"/>
    <property type="match status" value="1"/>
</dbReference>
<dbReference type="AlphaFoldDB" id="A0AA38MR33"/>
<dbReference type="GO" id="GO:0050804">
    <property type="term" value="P:modulation of chemical synaptic transmission"/>
    <property type="evidence" value="ECO:0007669"/>
    <property type="project" value="TreeGrafter"/>
</dbReference>
<proteinExistence type="predicted"/>
<dbReference type="SUPFAM" id="SSF49785">
    <property type="entry name" value="Galactose-binding domain-like"/>
    <property type="match status" value="2"/>
</dbReference>
<gene>
    <name evidence="2" type="ORF">Zmor_000223</name>
</gene>
<dbReference type="GO" id="GO:0008344">
    <property type="term" value="P:adult locomotory behavior"/>
    <property type="evidence" value="ECO:0007669"/>
    <property type="project" value="TreeGrafter"/>
</dbReference>
<dbReference type="InterPro" id="IPR011705">
    <property type="entry name" value="BACK"/>
</dbReference>
<dbReference type="InterPro" id="IPR008979">
    <property type="entry name" value="Galactose-bd-like_sf"/>
</dbReference>
<dbReference type="EMBL" id="JALNTZ010000001">
    <property type="protein sequence ID" value="KAJ3664672.1"/>
    <property type="molecule type" value="Genomic_DNA"/>
</dbReference>
<dbReference type="Gene3D" id="1.25.40.420">
    <property type="match status" value="1"/>
</dbReference>
<dbReference type="Proteomes" id="UP001168821">
    <property type="component" value="Unassembled WGS sequence"/>
</dbReference>
<dbReference type="InterPro" id="IPR000421">
    <property type="entry name" value="FA58C"/>
</dbReference>
<accession>A0AA38MR33</accession>
<dbReference type="PANTHER" id="PTHR46306">
    <property type="entry name" value="BTB/POZ DOMAIN-CONTAINING PROTEIN 9"/>
    <property type="match status" value="1"/>
</dbReference>
<feature type="domain" description="BTB" evidence="1">
    <location>
        <begin position="38"/>
        <end position="105"/>
    </location>
</feature>
<evidence type="ECO:0000313" key="3">
    <source>
        <dbReference type="Proteomes" id="UP001168821"/>
    </source>
</evidence>
<dbReference type="Gene3D" id="2.60.120.260">
    <property type="entry name" value="Galactose-binding domain-like"/>
    <property type="match status" value="2"/>
</dbReference>
<reference evidence="2" key="1">
    <citation type="journal article" date="2023" name="G3 (Bethesda)">
        <title>Whole genome assemblies of Zophobas morio and Tenebrio molitor.</title>
        <authorList>
            <person name="Kaur S."/>
            <person name="Stinson S.A."/>
            <person name="diCenzo G.C."/>
        </authorList>
    </citation>
    <scope>NUCLEOTIDE SEQUENCE</scope>
    <source>
        <strain evidence="2">QUZm001</strain>
    </source>
</reference>
<dbReference type="InterPro" id="IPR000210">
    <property type="entry name" value="BTB/POZ_dom"/>
</dbReference>
<evidence type="ECO:0000259" key="1">
    <source>
        <dbReference type="PROSITE" id="PS50097"/>
    </source>
</evidence>